<keyword evidence="3 8" id="KW-0732">Signal</keyword>
<dbReference type="PROSITE" id="PS00639">
    <property type="entry name" value="THIOL_PROTEASE_HIS"/>
    <property type="match status" value="1"/>
</dbReference>
<protein>
    <submittedName>
        <fullName evidence="11">Cathepsin B</fullName>
    </submittedName>
</protein>
<dbReference type="Pfam" id="PF08127">
    <property type="entry name" value="Propeptide_C1"/>
    <property type="match status" value="1"/>
</dbReference>
<keyword evidence="10" id="KW-1185">Reference proteome</keyword>
<feature type="chain" id="PRO_5040508411" evidence="8">
    <location>
        <begin position="24"/>
        <end position="338"/>
    </location>
</feature>
<dbReference type="InterPro" id="IPR000668">
    <property type="entry name" value="Peptidase_C1A_C"/>
</dbReference>
<dbReference type="PRINTS" id="PR00705">
    <property type="entry name" value="PAPAIN"/>
</dbReference>
<dbReference type="GeneID" id="118281867"/>
<dbReference type="PANTHER" id="PTHR12411">
    <property type="entry name" value="CYSTEINE PROTEASE FAMILY C1-RELATED"/>
    <property type="match status" value="1"/>
</dbReference>
<name>A0A9R0DKH9_SPOFR</name>
<evidence type="ECO:0000256" key="1">
    <source>
        <dbReference type="ARBA" id="ARBA00008455"/>
    </source>
</evidence>
<dbReference type="AlphaFoldDB" id="A0A9R0DKH9"/>
<dbReference type="Gene3D" id="3.90.70.10">
    <property type="entry name" value="Cysteine proteinases"/>
    <property type="match status" value="1"/>
</dbReference>
<dbReference type="SMART" id="SM00645">
    <property type="entry name" value="Pept_C1"/>
    <property type="match status" value="1"/>
</dbReference>
<dbReference type="InterPro" id="IPR012599">
    <property type="entry name" value="Propeptide_C1A"/>
</dbReference>
<keyword evidence="2" id="KW-0645">Protease</keyword>
<evidence type="ECO:0000256" key="4">
    <source>
        <dbReference type="ARBA" id="ARBA00022801"/>
    </source>
</evidence>
<dbReference type="InterPro" id="IPR025660">
    <property type="entry name" value="Pept_his_AS"/>
</dbReference>
<proteinExistence type="inferred from homology"/>
<evidence type="ECO:0000313" key="10">
    <source>
        <dbReference type="Proteomes" id="UP000829999"/>
    </source>
</evidence>
<dbReference type="RefSeq" id="XP_035458526.2">
    <property type="nucleotide sequence ID" value="XM_035602633.2"/>
</dbReference>
<gene>
    <name evidence="11" type="primary">LOC118281867</name>
</gene>
<feature type="signal peptide" evidence="8">
    <location>
        <begin position="1"/>
        <end position="23"/>
    </location>
</feature>
<dbReference type="GO" id="GO:0004197">
    <property type="term" value="F:cysteine-type endopeptidase activity"/>
    <property type="evidence" value="ECO:0007669"/>
    <property type="project" value="InterPro"/>
</dbReference>
<evidence type="ECO:0000256" key="7">
    <source>
        <dbReference type="ARBA" id="ARBA00023157"/>
    </source>
</evidence>
<dbReference type="InterPro" id="IPR025661">
    <property type="entry name" value="Pept_asp_AS"/>
</dbReference>
<dbReference type="FunFam" id="3.90.70.10:FF:000031">
    <property type="entry name" value="Cathepsin B"/>
    <property type="match status" value="1"/>
</dbReference>
<dbReference type="Proteomes" id="UP000829999">
    <property type="component" value="Chromosome 26"/>
</dbReference>
<dbReference type="InterPro" id="IPR013128">
    <property type="entry name" value="Peptidase_C1A"/>
</dbReference>
<organism evidence="10 11">
    <name type="scientific">Spodoptera frugiperda</name>
    <name type="common">Fall armyworm</name>
    <dbReference type="NCBI Taxonomy" id="7108"/>
    <lineage>
        <taxon>Eukaryota</taxon>
        <taxon>Metazoa</taxon>
        <taxon>Ecdysozoa</taxon>
        <taxon>Arthropoda</taxon>
        <taxon>Hexapoda</taxon>
        <taxon>Insecta</taxon>
        <taxon>Pterygota</taxon>
        <taxon>Neoptera</taxon>
        <taxon>Endopterygota</taxon>
        <taxon>Lepidoptera</taxon>
        <taxon>Glossata</taxon>
        <taxon>Ditrysia</taxon>
        <taxon>Noctuoidea</taxon>
        <taxon>Noctuidae</taxon>
        <taxon>Amphipyrinae</taxon>
        <taxon>Spodoptera</taxon>
    </lineage>
</organism>
<keyword evidence="6" id="KW-0865">Zymogen</keyword>
<dbReference type="GO" id="GO:0006508">
    <property type="term" value="P:proteolysis"/>
    <property type="evidence" value="ECO:0007669"/>
    <property type="project" value="UniProtKB-KW"/>
</dbReference>
<evidence type="ECO:0000259" key="9">
    <source>
        <dbReference type="SMART" id="SM00645"/>
    </source>
</evidence>
<reference evidence="11" key="1">
    <citation type="submission" date="2025-08" db="UniProtKB">
        <authorList>
            <consortium name="RefSeq"/>
        </authorList>
    </citation>
    <scope>IDENTIFICATION</scope>
    <source>
        <tissue evidence="11">Whole larval tissue</tissue>
    </source>
</reference>
<feature type="domain" description="Peptidase C1A papain C-terminal" evidence="9">
    <location>
        <begin position="86"/>
        <end position="334"/>
    </location>
</feature>
<evidence type="ECO:0000313" key="11">
    <source>
        <dbReference type="RefSeq" id="XP_035458526.2"/>
    </source>
</evidence>
<keyword evidence="5" id="KW-0788">Thiol protease</keyword>
<evidence type="ECO:0000256" key="8">
    <source>
        <dbReference type="SAM" id="SignalP"/>
    </source>
</evidence>
<dbReference type="CDD" id="cd02620">
    <property type="entry name" value="Peptidase_C1A_CathepsinB"/>
    <property type="match status" value="1"/>
</dbReference>
<evidence type="ECO:0000256" key="5">
    <source>
        <dbReference type="ARBA" id="ARBA00022807"/>
    </source>
</evidence>
<evidence type="ECO:0000256" key="3">
    <source>
        <dbReference type="ARBA" id="ARBA00022729"/>
    </source>
</evidence>
<keyword evidence="7" id="KW-1015">Disulfide bond</keyword>
<dbReference type="InterPro" id="IPR038765">
    <property type="entry name" value="Papain-like_cys_pep_sf"/>
</dbReference>
<dbReference type="Pfam" id="PF00112">
    <property type="entry name" value="Peptidase_C1"/>
    <property type="match status" value="1"/>
</dbReference>
<sequence>MRTALCSTFVVFVLAYTTTRVTANANPLSDETIKRINSVQKTWTAGRNFPAQTSMTYINNLAGTLYDDTLQDLQILKHHIDEIDQLPGSFDPRDRWTKCKSLNEIRDQGACASCWALAAVAAMTDRYCIFAEEKKQFHFSAEDLISCCETCGLGCVKGLHIAAWIYWTKLGLVSGGNYNSSEGCKPYNIPPGENYVTEELSPLGQIVDISSCMTFCDPSYNVVYRDDKRYGDRVYLIERNEIQIKLELFHNGPVEGVMEVYTDFLNYKHGVYNHTEGQSIGHHGVKIMGWGEEHGNKYWLVANSWGKDWGDDGFFKILRGVNHCGIEGSVVAGEPLIV</sequence>
<comment type="similarity">
    <text evidence="1">Belongs to the peptidase C1 family.</text>
</comment>
<dbReference type="PROSITE" id="PS00640">
    <property type="entry name" value="THIOL_PROTEASE_ASN"/>
    <property type="match status" value="1"/>
</dbReference>
<evidence type="ECO:0000256" key="2">
    <source>
        <dbReference type="ARBA" id="ARBA00022670"/>
    </source>
</evidence>
<keyword evidence="4" id="KW-0378">Hydrolase</keyword>
<dbReference type="OrthoDB" id="640249at2759"/>
<accession>A0A9R0DKH9</accession>
<dbReference type="SUPFAM" id="SSF54001">
    <property type="entry name" value="Cysteine proteinases"/>
    <property type="match status" value="1"/>
</dbReference>
<evidence type="ECO:0000256" key="6">
    <source>
        <dbReference type="ARBA" id="ARBA00023145"/>
    </source>
</evidence>